<dbReference type="EMBL" id="FBVY01000026">
    <property type="protein sequence ID" value="CUW95038.1"/>
    <property type="molecule type" value="Genomic_DNA"/>
</dbReference>
<dbReference type="AlphaFoldDB" id="A0A9W5B305"/>
<reference evidence="1 2" key="1">
    <citation type="submission" date="2016-01" db="EMBL/GenBank/DDBJ databases">
        <authorList>
            <person name="Regsiter A."/>
            <person name="william w."/>
        </authorList>
    </citation>
    <scope>NUCLEOTIDE SEQUENCE [LARGE SCALE GENOMIC DNA]</scope>
    <source>
        <strain evidence="1 2">CFBP 5494</strain>
    </source>
</reference>
<dbReference type="Proteomes" id="UP000191933">
    <property type="component" value="Unassembled WGS sequence"/>
</dbReference>
<evidence type="ECO:0000313" key="1">
    <source>
        <dbReference type="EMBL" id="CUW95038.1"/>
    </source>
</evidence>
<organism evidence="1 2">
    <name type="scientific">Agrobacterium genomosp. 2 str. CFBP 5494</name>
    <dbReference type="NCBI Taxonomy" id="1183436"/>
    <lineage>
        <taxon>Bacteria</taxon>
        <taxon>Pseudomonadati</taxon>
        <taxon>Pseudomonadota</taxon>
        <taxon>Alphaproteobacteria</taxon>
        <taxon>Hyphomicrobiales</taxon>
        <taxon>Rhizobiaceae</taxon>
        <taxon>Rhizobium/Agrobacterium group</taxon>
        <taxon>Agrobacterium</taxon>
        <taxon>Agrobacterium tumefaciens complex</taxon>
    </lineage>
</organism>
<protein>
    <submittedName>
        <fullName evidence="1">Uncharacterized protein</fullName>
    </submittedName>
</protein>
<comment type="caution">
    <text evidence="1">The sequence shown here is derived from an EMBL/GenBank/DDBJ whole genome shotgun (WGS) entry which is preliminary data.</text>
</comment>
<evidence type="ECO:0000313" key="2">
    <source>
        <dbReference type="Proteomes" id="UP000191933"/>
    </source>
</evidence>
<gene>
    <name evidence="1" type="ORF">AGR2A_Lc140005</name>
</gene>
<keyword evidence="2" id="KW-1185">Reference proteome</keyword>
<accession>A0A9W5B305</accession>
<sequence>MNSLPKGVRPKLCVANRVVRLTDRMRNDGHHRGYDIVGAVGLDNADDLESNGHLLVGQRVVMLRIIHDHHRES</sequence>
<name>A0A9W5B305_9HYPH</name>
<proteinExistence type="predicted"/>